<gene>
    <name evidence="1" type="ORF">LTRI10_LOCUS10486</name>
</gene>
<dbReference type="AlphaFoldDB" id="A0AAV2D4R9"/>
<accession>A0AAV2D4R9</accession>
<name>A0AAV2D4R9_9ROSI</name>
<evidence type="ECO:0000313" key="1">
    <source>
        <dbReference type="EMBL" id="CAL1366110.1"/>
    </source>
</evidence>
<dbReference type="EMBL" id="OZ034815">
    <property type="protein sequence ID" value="CAL1366110.1"/>
    <property type="molecule type" value="Genomic_DNA"/>
</dbReference>
<evidence type="ECO:0000313" key="2">
    <source>
        <dbReference type="Proteomes" id="UP001497516"/>
    </source>
</evidence>
<reference evidence="1 2" key="1">
    <citation type="submission" date="2024-04" db="EMBL/GenBank/DDBJ databases">
        <authorList>
            <person name="Fracassetti M."/>
        </authorList>
    </citation>
    <scope>NUCLEOTIDE SEQUENCE [LARGE SCALE GENOMIC DNA]</scope>
</reference>
<dbReference type="PROSITE" id="PS51257">
    <property type="entry name" value="PROKAR_LIPOPROTEIN"/>
    <property type="match status" value="1"/>
</dbReference>
<protein>
    <submittedName>
        <fullName evidence="1">Uncharacterized protein</fullName>
    </submittedName>
</protein>
<proteinExistence type="predicted"/>
<keyword evidence="2" id="KW-1185">Reference proteome</keyword>
<organism evidence="1 2">
    <name type="scientific">Linum trigynum</name>
    <dbReference type="NCBI Taxonomy" id="586398"/>
    <lineage>
        <taxon>Eukaryota</taxon>
        <taxon>Viridiplantae</taxon>
        <taxon>Streptophyta</taxon>
        <taxon>Embryophyta</taxon>
        <taxon>Tracheophyta</taxon>
        <taxon>Spermatophyta</taxon>
        <taxon>Magnoliopsida</taxon>
        <taxon>eudicotyledons</taxon>
        <taxon>Gunneridae</taxon>
        <taxon>Pentapetalae</taxon>
        <taxon>rosids</taxon>
        <taxon>fabids</taxon>
        <taxon>Malpighiales</taxon>
        <taxon>Linaceae</taxon>
        <taxon>Linum</taxon>
    </lineage>
</organism>
<sequence>MLRTPLSSITVSASCNFYISDRLFLSSNTFGSWHWKASCTLSSASIASASSTSHLPRTFFVAVIRNLPSESLITTPTPALSSPYKPASVQTYVVPTGGFF</sequence>
<dbReference type="Proteomes" id="UP001497516">
    <property type="component" value="Chromosome 2"/>
</dbReference>